<evidence type="ECO:0000256" key="7">
    <source>
        <dbReference type="ARBA" id="ARBA00023004"/>
    </source>
</evidence>
<feature type="binding site" description="covalent" evidence="9">
    <location>
        <position position="46"/>
    </location>
    <ligand>
        <name>heme c</name>
        <dbReference type="ChEBI" id="CHEBI:61717"/>
        <label>1</label>
    </ligand>
</feature>
<evidence type="ECO:0000256" key="9">
    <source>
        <dbReference type="PIRSR" id="PIRSR000018-50"/>
    </source>
</evidence>
<feature type="binding site" description="axial binding residue" evidence="10">
    <location>
        <position position="50"/>
    </location>
    <ligand>
        <name>heme c</name>
        <dbReference type="ChEBI" id="CHEBI:61717"/>
        <label>1</label>
    </ligand>
    <ligandPart>
        <name>Fe</name>
        <dbReference type="ChEBI" id="CHEBI:18248"/>
    </ligandPart>
</feature>
<dbReference type="InterPro" id="IPR036909">
    <property type="entry name" value="Cyt_c-like_dom_sf"/>
</dbReference>
<dbReference type="InterPro" id="IPR051459">
    <property type="entry name" value="Cytochrome_c-type_DH"/>
</dbReference>
<feature type="domain" description="Cytochrome c" evidence="12">
    <location>
        <begin position="305"/>
        <end position="392"/>
    </location>
</feature>
<dbReference type="Proteomes" id="UP000188937">
    <property type="component" value="Chromosome"/>
</dbReference>
<keyword evidence="14" id="KW-1185">Reference proteome</keyword>
<keyword evidence="6" id="KW-0677">Repeat</keyword>
<evidence type="ECO:0000313" key="14">
    <source>
        <dbReference type="Proteomes" id="UP000188937"/>
    </source>
</evidence>
<feature type="chain" id="PRO_5010730112" evidence="11">
    <location>
        <begin position="24"/>
        <end position="411"/>
    </location>
</feature>
<feature type="domain" description="Cytochrome c" evidence="12">
    <location>
        <begin position="32"/>
        <end position="136"/>
    </location>
</feature>
<dbReference type="PANTHER" id="PTHR35008">
    <property type="entry name" value="BLL4482 PROTEIN-RELATED"/>
    <property type="match status" value="1"/>
</dbReference>
<proteinExistence type="predicted"/>
<dbReference type="InterPro" id="IPR014353">
    <property type="entry name" value="Membr-bd_ADH_cyt_c"/>
</dbReference>
<evidence type="ECO:0000313" key="13">
    <source>
        <dbReference type="EMBL" id="AQS83768.1"/>
    </source>
</evidence>
<dbReference type="PANTHER" id="PTHR35008:SF8">
    <property type="entry name" value="ALCOHOL DEHYDROGENASE CYTOCHROME C SUBUNIT"/>
    <property type="match status" value="1"/>
</dbReference>
<protein>
    <submittedName>
        <fullName evidence="13">Alcohol dehydrogenase</fullName>
    </submittedName>
</protein>
<dbReference type="OrthoDB" id="9811281at2"/>
<comment type="cofactor">
    <cofactor evidence="9">
        <name>heme c</name>
        <dbReference type="ChEBI" id="CHEBI:61717"/>
    </cofactor>
    <text evidence="9">Binds 3 heme c groups covalently per subunit.</text>
</comment>
<dbReference type="GO" id="GO:0020037">
    <property type="term" value="F:heme binding"/>
    <property type="evidence" value="ECO:0007669"/>
    <property type="project" value="InterPro"/>
</dbReference>
<keyword evidence="2" id="KW-1003">Cell membrane</keyword>
<feature type="binding site" description="covalent" evidence="9">
    <location>
        <position position="197"/>
    </location>
    <ligand>
        <name>heme c</name>
        <dbReference type="ChEBI" id="CHEBI:61717"/>
        <label>2</label>
    </ligand>
</feature>
<dbReference type="SUPFAM" id="SSF46626">
    <property type="entry name" value="Cytochrome c"/>
    <property type="match status" value="3"/>
</dbReference>
<evidence type="ECO:0000256" key="2">
    <source>
        <dbReference type="ARBA" id="ARBA00022475"/>
    </source>
</evidence>
<feature type="binding site" description="axial binding residue" evidence="10">
    <location>
        <position position="322"/>
    </location>
    <ligand>
        <name>heme c</name>
        <dbReference type="ChEBI" id="CHEBI:61717"/>
        <label>3</label>
    </ligand>
    <ligandPart>
        <name>Fe</name>
        <dbReference type="ChEBI" id="CHEBI:18248"/>
    </ligandPart>
</feature>
<keyword evidence="5 11" id="KW-0732">Signal</keyword>
<keyword evidence="3 9" id="KW-0349">Heme</keyword>
<evidence type="ECO:0000256" key="4">
    <source>
        <dbReference type="ARBA" id="ARBA00022723"/>
    </source>
</evidence>
<dbReference type="GO" id="GO:0009055">
    <property type="term" value="F:electron transfer activity"/>
    <property type="evidence" value="ECO:0007669"/>
    <property type="project" value="InterPro"/>
</dbReference>
<feature type="binding site" description="covalent" evidence="9">
    <location>
        <position position="318"/>
    </location>
    <ligand>
        <name>heme c</name>
        <dbReference type="ChEBI" id="CHEBI:61717"/>
        <label>3</label>
    </ligand>
</feature>
<dbReference type="PROSITE" id="PS51007">
    <property type="entry name" value="CYTC"/>
    <property type="match status" value="3"/>
</dbReference>
<dbReference type="AlphaFoldDB" id="A0A1U9KDD5"/>
<dbReference type="PROSITE" id="PS51257">
    <property type="entry name" value="PROKAR_LIPOPROTEIN"/>
    <property type="match status" value="1"/>
</dbReference>
<gene>
    <name evidence="13" type="ORF">A0U92_02145</name>
</gene>
<dbReference type="STRING" id="435.A0U92_02145"/>
<dbReference type="EMBL" id="CP014692">
    <property type="protein sequence ID" value="AQS83768.1"/>
    <property type="molecule type" value="Genomic_DNA"/>
</dbReference>
<evidence type="ECO:0000256" key="5">
    <source>
        <dbReference type="ARBA" id="ARBA00022729"/>
    </source>
</evidence>
<evidence type="ECO:0000256" key="6">
    <source>
        <dbReference type="ARBA" id="ARBA00022737"/>
    </source>
</evidence>
<name>A0A1U9KDD5_ACEAC</name>
<feature type="domain" description="Cytochrome c" evidence="12">
    <location>
        <begin position="179"/>
        <end position="288"/>
    </location>
</feature>
<keyword evidence="4 10" id="KW-0479">Metal-binding</keyword>
<feature type="binding site" description="covalent" evidence="9">
    <location>
        <position position="194"/>
    </location>
    <ligand>
        <name>heme c</name>
        <dbReference type="ChEBI" id="CHEBI:61717"/>
        <label>2</label>
    </ligand>
</feature>
<evidence type="ECO:0000259" key="12">
    <source>
        <dbReference type="PROSITE" id="PS51007"/>
    </source>
</evidence>
<dbReference type="RefSeq" id="WP_077811808.1">
    <property type="nucleotide sequence ID" value="NZ_CP014692.1"/>
</dbReference>
<evidence type="ECO:0000256" key="1">
    <source>
        <dbReference type="ARBA" id="ARBA00004236"/>
    </source>
</evidence>
<dbReference type="GO" id="GO:0016614">
    <property type="term" value="F:oxidoreductase activity, acting on CH-OH group of donors"/>
    <property type="evidence" value="ECO:0007669"/>
    <property type="project" value="InterPro"/>
</dbReference>
<accession>A0A1U9KDD5</accession>
<dbReference type="Gene3D" id="1.10.760.10">
    <property type="entry name" value="Cytochrome c-like domain"/>
    <property type="match status" value="3"/>
</dbReference>
<keyword evidence="8" id="KW-0472">Membrane</keyword>
<evidence type="ECO:0000256" key="3">
    <source>
        <dbReference type="ARBA" id="ARBA00022617"/>
    </source>
</evidence>
<dbReference type="InterPro" id="IPR009056">
    <property type="entry name" value="Cyt_c-like_dom"/>
</dbReference>
<dbReference type="GO" id="GO:0005506">
    <property type="term" value="F:iron ion binding"/>
    <property type="evidence" value="ECO:0007669"/>
    <property type="project" value="InterPro"/>
</dbReference>
<keyword evidence="7 10" id="KW-0408">Iron</keyword>
<feature type="binding site" description="covalent" evidence="9">
    <location>
        <position position="49"/>
    </location>
    <ligand>
        <name>heme c</name>
        <dbReference type="ChEBI" id="CHEBI:61717"/>
        <label>1</label>
    </ligand>
</feature>
<dbReference type="GO" id="GO:0005886">
    <property type="term" value="C:plasma membrane"/>
    <property type="evidence" value="ECO:0007669"/>
    <property type="project" value="UniProtKB-SubCell"/>
</dbReference>
<feature type="binding site" description="covalent" evidence="9">
    <location>
        <position position="321"/>
    </location>
    <ligand>
        <name>heme c</name>
        <dbReference type="ChEBI" id="CHEBI:61717"/>
        <label>3</label>
    </ligand>
</feature>
<organism evidence="13 14">
    <name type="scientific">Acetobacter aceti</name>
    <dbReference type="NCBI Taxonomy" id="435"/>
    <lineage>
        <taxon>Bacteria</taxon>
        <taxon>Pseudomonadati</taxon>
        <taxon>Pseudomonadota</taxon>
        <taxon>Alphaproteobacteria</taxon>
        <taxon>Acetobacterales</taxon>
        <taxon>Acetobacteraceae</taxon>
        <taxon>Acetobacter</taxon>
        <taxon>Acetobacter subgen. Acetobacter</taxon>
    </lineage>
</organism>
<dbReference type="KEGG" id="aace:A0U92_02145"/>
<evidence type="ECO:0000256" key="11">
    <source>
        <dbReference type="SAM" id="SignalP"/>
    </source>
</evidence>
<sequence>MRHSFLILGVVGLMLAAVTTACAATQGQSDPDLIKRGQYLARLADCEACHTAPGGVPFAGGRPFAVPPMGTMYSSNITPDTQYGIGQWTDAQFVRSVRRGISPHWKHLFPAMPYQDYARMSPDDVLAIRAYIATVQPVARKVPSNTGIFQFNIIRPGMFGWDLFNGPSSSYPDDPKQSADWNRGRWLVEGPGHCAECHSPRTLTMGVSHRHAYAGAVTAGWLAYNLTSDPESGIGSWTDEALATYLTTGHADGHGTAAGPMAEAISYSLRFMTKEDAAAMVTYLRTIPAQPVKPPKKASDAFSPAALKHGEMLFAGACAGCHLENGIGRQVVSASIAGGHTLRDPDGLNLLQVLIEGSRLTTATGNADMPRFGAGYSDRDLADIAAYTMITLGGTQPAFDTDAVKAARKGK</sequence>
<comment type="subcellular location">
    <subcellularLocation>
        <location evidence="1">Cell membrane</location>
    </subcellularLocation>
</comment>
<evidence type="ECO:0000256" key="10">
    <source>
        <dbReference type="PIRSR" id="PIRSR000018-51"/>
    </source>
</evidence>
<evidence type="ECO:0000256" key="8">
    <source>
        <dbReference type="ARBA" id="ARBA00023136"/>
    </source>
</evidence>
<feature type="binding site" description="axial binding residue" evidence="10">
    <location>
        <position position="198"/>
    </location>
    <ligand>
        <name>heme c</name>
        <dbReference type="ChEBI" id="CHEBI:61717"/>
        <label>2</label>
    </ligand>
    <ligandPart>
        <name>Fe</name>
        <dbReference type="ChEBI" id="CHEBI:18248"/>
    </ligandPart>
</feature>
<dbReference type="Pfam" id="PF13442">
    <property type="entry name" value="Cytochrome_CBB3"/>
    <property type="match status" value="1"/>
</dbReference>
<feature type="signal peptide" evidence="11">
    <location>
        <begin position="1"/>
        <end position="23"/>
    </location>
</feature>
<reference evidence="13 14" key="1">
    <citation type="submission" date="2016-03" db="EMBL/GenBank/DDBJ databases">
        <title>Acetic acid bacteria sequencing.</title>
        <authorList>
            <person name="Brandt J."/>
            <person name="Jakob F."/>
            <person name="Vogel R.F."/>
        </authorList>
    </citation>
    <scope>NUCLEOTIDE SEQUENCE [LARGE SCALE GENOMIC DNA]</scope>
    <source>
        <strain evidence="13 14">TMW2.1153</strain>
    </source>
</reference>
<dbReference type="PIRSF" id="PIRSF000018">
    <property type="entry name" value="Mb_ADH_cyt_c"/>
    <property type="match status" value="1"/>
</dbReference>